<dbReference type="Gene3D" id="3.90.75.20">
    <property type="match status" value="1"/>
</dbReference>
<evidence type="ECO:0000259" key="1">
    <source>
        <dbReference type="Pfam" id="PF13392"/>
    </source>
</evidence>
<dbReference type="PATRIC" id="fig|1409923.3.peg.430"/>
<dbReference type="AlphaFoldDB" id="A0A0J1A991"/>
<gene>
    <name evidence="2" type="ORF">T630_2271</name>
</gene>
<name>A0A0J1A991_ACIBA</name>
<dbReference type="EMBL" id="JPHZ01000007">
    <property type="protein sequence ID" value="KLT91202.1"/>
    <property type="molecule type" value="Genomic_DNA"/>
</dbReference>
<accession>A0A0J1A991</accession>
<comment type="caution">
    <text evidence="2">The sequence shown here is derived from an EMBL/GenBank/DDBJ whole genome shotgun (WGS) entry which is preliminary data.</text>
</comment>
<dbReference type="Pfam" id="PF13392">
    <property type="entry name" value="HNH_3"/>
    <property type="match status" value="1"/>
</dbReference>
<reference evidence="2 3" key="1">
    <citation type="submission" date="2014-07" db="EMBL/GenBank/DDBJ databases">
        <authorList>
            <person name="Harkins D.M."/>
            <person name="Lesho E."/>
            <person name="Waterman P.E."/>
            <person name="Chan A."/>
            <person name="Fouts D.E."/>
        </authorList>
    </citation>
    <scope>NUCLEOTIDE SEQUENCE [LARGE SCALE GENOMIC DNA]</scope>
    <source>
        <strain evidence="2 3">MRSN 3527</strain>
    </source>
</reference>
<keyword evidence="2" id="KW-0540">Nuclease</keyword>
<keyword evidence="2" id="KW-0378">Hydrolase</keyword>
<dbReference type="SUPFAM" id="SSF54060">
    <property type="entry name" value="His-Me finger endonucleases"/>
    <property type="match status" value="1"/>
</dbReference>
<evidence type="ECO:0000313" key="3">
    <source>
        <dbReference type="Proteomes" id="UP000036122"/>
    </source>
</evidence>
<protein>
    <submittedName>
        <fullName evidence="2">HNH endonuclease</fullName>
    </submittedName>
</protein>
<keyword evidence="2" id="KW-0255">Endonuclease</keyword>
<dbReference type="InterPro" id="IPR044925">
    <property type="entry name" value="His-Me_finger_sf"/>
</dbReference>
<dbReference type="GeneID" id="92796762"/>
<evidence type="ECO:0000313" key="2">
    <source>
        <dbReference type="EMBL" id="KLT91202.1"/>
    </source>
</evidence>
<feature type="domain" description="HNH nuclease" evidence="1">
    <location>
        <begin position="68"/>
        <end position="110"/>
    </location>
</feature>
<dbReference type="Proteomes" id="UP000036122">
    <property type="component" value="Unassembled WGS sequence"/>
</dbReference>
<dbReference type="GO" id="GO:0004519">
    <property type="term" value="F:endonuclease activity"/>
    <property type="evidence" value="ECO:0007669"/>
    <property type="project" value="UniProtKB-KW"/>
</dbReference>
<sequence length="179" mass="19687">MKRCPSFNSYSVTADGKVFTHRRKGRLAKGLNRVDFSYSKELSQFTTSKGYRTVSVYIGNGKSRPIGVHQLVADAFIGPVPENQEVRHLNGIPSDNRYENLAYGTKQDNANDRVQHGGYKQGASHINAKLNQGQVESVRKKRASGSKVKDLAKEFAVSTSTIESVLYGKSYKVNQGGAS</sequence>
<proteinExistence type="predicted"/>
<dbReference type="InterPro" id="IPR003615">
    <property type="entry name" value="HNH_nuc"/>
</dbReference>
<dbReference type="RefSeq" id="WP_000817336.1">
    <property type="nucleotide sequence ID" value="NZ_JPHZ01000007.1"/>
</dbReference>
<organism evidence="2 3">
    <name type="scientific">Acinetobacter baumannii MRSN 3527</name>
    <dbReference type="NCBI Taxonomy" id="1409923"/>
    <lineage>
        <taxon>Bacteria</taxon>
        <taxon>Pseudomonadati</taxon>
        <taxon>Pseudomonadota</taxon>
        <taxon>Gammaproteobacteria</taxon>
        <taxon>Moraxellales</taxon>
        <taxon>Moraxellaceae</taxon>
        <taxon>Acinetobacter</taxon>
        <taxon>Acinetobacter calcoaceticus/baumannii complex</taxon>
    </lineage>
</organism>